<evidence type="ECO:0000313" key="2">
    <source>
        <dbReference type="EMBL" id="PWL04266.1"/>
    </source>
</evidence>
<protein>
    <recommendedName>
        <fullName evidence="1">Glycosyltransferase 2-like domain-containing protein</fullName>
    </recommendedName>
</protein>
<dbReference type="SUPFAM" id="SSF53448">
    <property type="entry name" value="Nucleotide-diphospho-sugar transferases"/>
    <property type="match status" value="1"/>
</dbReference>
<dbReference type="InterPro" id="IPR001173">
    <property type="entry name" value="Glyco_trans_2-like"/>
</dbReference>
<comment type="caution">
    <text evidence="2">The sequence shown here is derived from an EMBL/GenBank/DDBJ whole genome shotgun (WGS) entry which is preliminary data.</text>
</comment>
<name>A0ABX5LT82_9BACT</name>
<evidence type="ECO:0000313" key="3">
    <source>
        <dbReference type="Proteomes" id="UP000245523"/>
    </source>
</evidence>
<dbReference type="PANTHER" id="PTHR43179:SF7">
    <property type="entry name" value="RHAMNOSYLTRANSFERASE WBBL"/>
    <property type="match status" value="1"/>
</dbReference>
<dbReference type="RefSeq" id="WP_106198109.1">
    <property type="nucleotide sequence ID" value="NZ_JAXEIU010000055.1"/>
</dbReference>
<reference evidence="2 3" key="1">
    <citation type="submission" date="2018-05" db="EMBL/GenBank/DDBJ databases">
        <title>Animal gut microbial communities from fecal samples from Wisconsin, USA.</title>
        <authorList>
            <person name="Neumann A."/>
        </authorList>
    </citation>
    <scope>NUCLEOTIDE SEQUENCE [LARGE SCALE GENOMIC DNA]</scope>
    <source>
        <strain evidence="2 3">UWS4</strain>
    </source>
</reference>
<proteinExistence type="predicted"/>
<sequence>MKTLIILVTYNGFALTKNCLQKLSLLPDENWKIVIADNQSADGTPEKIRKEFPQVTVYELGENRGFGFANNEAFRKSFAKENFDFVCFLNNDTIPSPETLLRLTKDLEESSQKIIAAPLVKNQDGSLQRTDYRFISAWEFWTNAFRSVASADVVLHGKTKPLGNSELLTNDWVNAVCWMMPAKAFQEIGMFDEKIFMYYEDQDFAFRAKKCGYIFVIDPNAILIHLGGGSAKSSFSRSIQHDSSQLYFYGKHFGFRGKILSHSFRALRSFLRILFQLPRCIFSKSSRENVSLHSKLFLFALGIFPFKK</sequence>
<keyword evidence="3" id="KW-1185">Reference proteome</keyword>
<evidence type="ECO:0000259" key="1">
    <source>
        <dbReference type="Pfam" id="PF00535"/>
    </source>
</evidence>
<dbReference type="CDD" id="cd04186">
    <property type="entry name" value="GT_2_like_c"/>
    <property type="match status" value="1"/>
</dbReference>
<dbReference type="Proteomes" id="UP000245523">
    <property type="component" value="Unassembled WGS sequence"/>
</dbReference>
<gene>
    <name evidence="2" type="ORF">B0H50_101281</name>
</gene>
<dbReference type="EMBL" id="QGHD01000001">
    <property type="protein sequence ID" value="PWL04266.1"/>
    <property type="molecule type" value="Genomic_DNA"/>
</dbReference>
<feature type="domain" description="Glycosyltransferase 2-like" evidence="1">
    <location>
        <begin position="5"/>
        <end position="140"/>
    </location>
</feature>
<accession>A0ABX5LT82</accession>
<dbReference type="Gene3D" id="3.90.550.10">
    <property type="entry name" value="Spore Coat Polysaccharide Biosynthesis Protein SpsA, Chain A"/>
    <property type="match status" value="1"/>
</dbReference>
<dbReference type="PANTHER" id="PTHR43179">
    <property type="entry name" value="RHAMNOSYLTRANSFERASE WBBL"/>
    <property type="match status" value="1"/>
</dbReference>
<dbReference type="Pfam" id="PF00535">
    <property type="entry name" value="Glycos_transf_2"/>
    <property type="match status" value="1"/>
</dbReference>
<organism evidence="2 3">
    <name type="scientific">Hallerella porci</name>
    <dbReference type="NCBI Taxonomy" id="1945871"/>
    <lineage>
        <taxon>Bacteria</taxon>
        <taxon>Pseudomonadati</taxon>
        <taxon>Fibrobacterota</taxon>
        <taxon>Fibrobacteria</taxon>
        <taxon>Fibrobacterales</taxon>
        <taxon>Fibrobacteraceae</taxon>
        <taxon>Hallerella</taxon>
    </lineage>
</organism>
<dbReference type="InterPro" id="IPR029044">
    <property type="entry name" value="Nucleotide-diphossugar_trans"/>
</dbReference>